<evidence type="ECO:0000256" key="1">
    <source>
        <dbReference type="ARBA" id="ARBA00009437"/>
    </source>
</evidence>
<dbReference type="Pfam" id="PF00126">
    <property type="entry name" value="HTH_1"/>
    <property type="match status" value="1"/>
</dbReference>
<proteinExistence type="inferred from homology"/>
<evidence type="ECO:0000259" key="5">
    <source>
        <dbReference type="PROSITE" id="PS50931"/>
    </source>
</evidence>
<protein>
    <recommendedName>
        <fullName evidence="5">HTH lysR-type domain-containing protein</fullName>
    </recommendedName>
</protein>
<dbReference type="GO" id="GO:0032993">
    <property type="term" value="C:protein-DNA complex"/>
    <property type="evidence" value="ECO:0007669"/>
    <property type="project" value="TreeGrafter"/>
</dbReference>
<evidence type="ECO:0000256" key="4">
    <source>
        <dbReference type="ARBA" id="ARBA00023163"/>
    </source>
</evidence>
<keyword evidence="4" id="KW-0804">Transcription</keyword>
<evidence type="ECO:0000313" key="7">
    <source>
        <dbReference type="Proteomes" id="UP000238348"/>
    </source>
</evidence>
<dbReference type="GO" id="GO:0003700">
    <property type="term" value="F:DNA-binding transcription factor activity"/>
    <property type="evidence" value="ECO:0007669"/>
    <property type="project" value="InterPro"/>
</dbReference>
<dbReference type="PANTHER" id="PTHR30346:SF0">
    <property type="entry name" value="HCA OPERON TRANSCRIPTIONAL ACTIVATOR HCAR"/>
    <property type="match status" value="1"/>
</dbReference>
<dbReference type="SUPFAM" id="SSF46785">
    <property type="entry name" value="Winged helix' DNA-binding domain"/>
    <property type="match status" value="1"/>
</dbReference>
<name>A0A2L0EU81_SORCE</name>
<dbReference type="InterPro" id="IPR036390">
    <property type="entry name" value="WH_DNA-bd_sf"/>
</dbReference>
<dbReference type="AlphaFoldDB" id="A0A2L0EU81"/>
<dbReference type="FunFam" id="1.10.10.10:FF:000001">
    <property type="entry name" value="LysR family transcriptional regulator"/>
    <property type="match status" value="1"/>
</dbReference>
<evidence type="ECO:0000256" key="3">
    <source>
        <dbReference type="ARBA" id="ARBA00023125"/>
    </source>
</evidence>
<gene>
    <name evidence="6" type="ORF">SOCE26_043030</name>
</gene>
<evidence type="ECO:0000313" key="6">
    <source>
        <dbReference type="EMBL" id="AUX42868.1"/>
    </source>
</evidence>
<sequence>MRALPAAIQYRFDLGARRAATSRFPHLARRASRPLPAPARSRIAPVSLSQIRYFVAVAEEGHVGRAARRLHIAQPPLSRQIRGLEDELGAQLFERTARGMRLLPAGAAFLDHARAILAQVDAAVTELRSYGAAPGAEALEPGRRHAGLG</sequence>
<accession>A0A2L0EU81</accession>
<dbReference type="PANTHER" id="PTHR30346">
    <property type="entry name" value="TRANSCRIPTIONAL DUAL REGULATOR HCAR-RELATED"/>
    <property type="match status" value="1"/>
</dbReference>
<dbReference type="Proteomes" id="UP000238348">
    <property type="component" value="Chromosome"/>
</dbReference>
<keyword evidence="3" id="KW-0238">DNA-binding</keyword>
<dbReference type="PRINTS" id="PR00039">
    <property type="entry name" value="HTHLYSR"/>
</dbReference>
<dbReference type="PROSITE" id="PS50931">
    <property type="entry name" value="HTH_LYSR"/>
    <property type="match status" value="1"/>
</dbReference>
<dbReference type="InterPro" id="IPR000847">
    <property type="entry name" value="LysR_HTH_N"/>
</dbReference>
<reference evidence="6 7" key="1">
    <citation type="submission" date="2015-09" db="EMBL/GenBank/DDBJ databases">
        <title>Sorangium comparison.</title>
        <authorList>
            <person name="Zaburannyi N."/>
            <person name="Bunk B."/>
            <person name="Overmann J."/>
            <person name="Mueller R."/>
        </authorList>
    </citation>
    <scope>NUCLEOTIDE SEQUENCE [LARGE SCALE GENOMIC DNA]</scope>
    <source>
        <strain evidence="6 7">So ce26</strain>
    </source>
</reference>
<dbReference type="EMBL" id="CP012673">
    <property type="protein sequence ID" value="AUX42868.1"/>
    <property type="molecule type" value="Genomic_DNA"/>
</dbReference>
<dbReference type="Gene3D" id="1.10.10.10">
    <property type="entry name" value="Winged helix-like DNA-binding domain superfamily/Winged helix DNA-binding domain"/>
    <property type="match status" value="1"/>
</dbReference>
<organism evidence="6 7">
    <name type="scientific">Sorangium cellulosum</name>
    <name type="common">Polyangium cellulosum</name>
    <dbReference type="NCBI Taxonomy" id="56"/>
    <lineage>
        <taxon>Bacteria</taxon>
        <taxon>Pseudomonadati</taxon>
        <taxon>Myxococcota</taxon>
        <taxon>Polyangia</taxon>
        <taxon>Polyangiales</taxon>
        <taxon>Polyangiaceae</taxon>
        <taxon>Sorangium</taxon>
    </lineage>
</organism>
<feature type="domain" description="HTH lysR-type" evidence="5">
    <location>
        <begin position="46"/>
        <end position="103"/>
    </location>
</feature>
<dbReference type="InterPro" id="IPR036388">
    <property type="entry name" value="WH-like_DNA-bd_sf"/>
</dbReference>
<evidence type="ECO:0000256" key="2">
    <source>
        <dbReference type="ARBA" id="ARBA00023015"/>
    </source>
</evidence>
<comment type="similarity">
    <text evidence="1">Belongs to the LysR transcriptional regulatory family.</text>
</comment>
<keyword evidence="2" id="KW-0805">Transcription regulation</keyword>
<dbReference type="GO" id="GO:0003677">
    <property type="term" value="F:DNA binding"/>
    <property type="evidence" value="ECO:0007669"/>
    <property type="project" value="UniProtKB-KW"/>
</dbReference>